<dbReference type="EMBL" id="JAHKNG010000011">
    <property type="protein sequence ID" value="MBU3030125.1"/>
    <property type="molecule type" value="Genomic_DNA"/>
</dbReference>
<accession>A0ABS6AHP2</accession>
<evidence type="ECO:0000313" key="2">
    <source>
        <dbReference type="EMBL" id="MBU3030125.1"/>
    </source>
</evidence>
<sequence length="733" mass="80129">MTGAVPEYADFADLRRVGIGYAQEASGEIWTDYNLHDPGVTLLEQSCFALSELAYRIAHDPRDLLTDARGHFNFRDLALFRPRKVLNSDPVTTADLEIWLSACEGAASVTLMPAGAGGPGLYDLLVVPASEDVAHQPLYEAMARAFDAVRPLCCDRNAIRIARCREVQLAGQVEMIPDALPEFVAAQMYQAVSIILRGGAHGAEAGGITRQDAYAAPEAMLRGREGHRDHSLDLDNHLGDLRALPGLRDIGPLKLEPVGAPPDGAGPFYFASRLPRTAEEIALTVTLNGVPIPLDPVRLHEEFVRISAERIAQARHHFDATDWHVMRPGRRRDYSHRQVDGLLPGFYRAAMQSQADVGAGLKTYRQAIDGHLASIAGDLSELPRFFAAETDISTHDPATWHRRRALLDYLIALQGEEMPATRHTGLHHYLGDRARHGFELDWRLRYLLALPRLNAARITGPGPAGAGGFLGRLSILADLAAEQTVQAGIGGLLDDYGLRIGEDEAGGGPRAEMAGEDADPDAGYRLEDEPGMPPDLLDMLGMEAEARPFPAAALRDLVPWTGAGMISHRQFLRLADRRHLFLTPEGGGWSILFDDGAGRAPLRLARCDDHASARRDLARLLATWRQLHRDSEAMVLVEDILLRDGPRDVAGFRPHVAHLVLTGWTARCAIPAFRRYVEDLVEQHAPAHLLIRPLWLSLPGMRRFASLHAAARAGEAGAGGKLRDYLAKCEAGA</sequence>
<protein>
    <submittedName>
        <fullName evidence="2">Uncharacterized protein</fullName>
    </submittedName>
</protein>
<comment type="caution">
    <text evidence="2">The sequence shown here is derived from an EMBL/GenBank/DDBJ whole genome shotgun (WGS) entry which is preliminary data.</text>
</comment>
<dbReference type="RefSeq" id="WP_216032807.1">
    <property type="nucleotide sequence ID" value="NZ_JAHKNG010000011.1"/>
</dbReference>
<name>A0ABS6AHP2_9RHOB</name>
<dbReference type="Proteomes" id="UP001166191">
    <property type="component" value="Unassembled WGS sequence"/>
</dbReference>
<gene>
    <name evidence="2" type="ORF">KNW02_08335</name>
</gene>
<feature type="region of interest" description="Disordered" evidence="1">
    <location>
        <begin position="504"/>
        <end position="529"/>
    </location>
</feature>
<proteinExistence type="predicted"/>
<organism evidence="2 3">
    <name type="scientific">Paracoccus marinaquae</name>
    <dbReference type="NCBI Taxonomy" id="2841926"/>
    <lineage>
        <taxon>Bacteria</taxon>
        <taxon>Pseudomonadati</taxon>
        <taxon>Pseudomonadota</taxon>
        <taxon>Alphaproteobacteria</taxon>
        <taxon>Rhodobacterales</taxon>
        <taxon>Paracoccaceae</taxon>
        <taxon>Paracoccus</taxon>
    </lineage>
</organism>
<keyword evidence="3" id="KW-1185">Reference proteome</keyword>
<reference evidence="2" key="1">
    <citation type="submission" date="2021-06" db="EMBL/GenBank/DDBJ databases">
        <title>Paracoccus bacterium XHP0099 sp. nov., isolated from the surface waters of the Yellow Sea.</title>
        <authorList>
            <person name="Xue H."/>
            <person name="Zhang D."/>
        </authorList>
    </citation>
    <scope>NUCLEOTIDE SEQUENCE</scope>
    <source>
        <strain evidence="2">XHP0099</strain>
    </source>
</reference>
<evidence type="ECO:0000256" key="1">
    <source>
        <dbReference type="SAM" id="MobiDB-lite"/>
    </source>
</evidence>
<evidence type="ECO:0000313" key="3">
    <source>
        <dbReference type="Proteomes" id="UP001166191"/>
    </source>
</evidence>